<dbReference type="Proteomes" id="UP000451565">
    <property type="component" value="Unassembled WGS sequence"/>
</dbReference>
<dbReference type="SUPFAM" id="SSF75516">
    <property type="entry name" value="Pheromone-binding domain of LuxR-like quorum-sensing transcription factors"/>
    <property type="match status" value="1"/>
</dbReference>
<reference evidence="5 6" key="1">
    <citation type="submission" date="2019-10" db="EMBL/GenBank/DDBJ databases">
        <title>Glaciimonas soli sp. nov., a psychrophilic bacterium isolated from the forest soil of a high elevation mountain in Taiwan.</title>
        <authorList>
            <person name="Wang L.-T."/>
            <person name="Shieh W.Y."/>
        </authorList>
    </citation>
    <scope>NUCLEOTIDE SEQUENCE [LARGE SCALE GENOMIC DNA]</scope>
    <source>
        <strain evidence="5 6">GS1</strain>
    </source>
</reference>
<comment type="caution">
    <text evidence="5">The sequence shown here is derived from an EMBL/GenBank/DDBJ whole genome shotgun (WGS) entry which is preliminary data.</text>
</comment>
<organism evidence="5 6">
    <name type="scientific">Glaciimonas soli</name>
    <dbReference type="NCBI Taxonomy" id="2590999"/>
    <lineage>
        <taxon>Bacteria</taxon>
        <taxon>Pseudomonadati</taxon>
        <taxon>Pseudomonadota</taxon>
        <taxon>Betaproteobacteria</taxon>
        <taxon>Burkholderiales</taxon>
        <taxon>Oxalobacteraceae</taxon>
        <taxon>Glaciimonas</taxon>
    </lineage>
</organism>
<evidence type="ECO:0000256" key="1">
    <source>
        <dbReference type="ARBA" id="ARBA00023015"/>
    </source>
</evidence>
<dbReference type="InterPro" id="IPR016032">
    <property type="entry name" value="Sig_transdc_resp-reg_C-effctor"/>
</dbReference>
<dbReference type="Gene3D" id="3.30.450.80">
    <property type="entry name" value="Transcription factor LuxR-like, autoinducer-binding domain"/>
    <property type="match status" value="1"/>
</dbReference>
<dbReference type="Gene3D" id="1.10.10.10">
    <property type="entry name" value="Winged helix-like DNA-binding domain superfamily/Winged helix DNA-binding domain"/>
    <property type="match status" value="1"/>
</dbReference>
<dbReference type="EMBL" id="WINI01000004">
    <property type="protein sequence ID" value="MQR00861.1"/>
    <property type="molecule type" value="Genomic_DNA"/>
</dbReference>
<keyword evidence="3" id="KW-0804">Transcription</keyword>
<dbReference type="PANTHER" id="PTHR44688:SF25">
    <property type="entry name" value="HTH LUXR-TYPE DOMAIN-CONTAINING PROTEIN"/>
    <property type="match status" value="1"/>
</dbReference>
<evidence type="ECO:0000313" key="6">
    <source>
        <dbReference type="Proteomes" id="UP000451565"/>
    </source>
</evidence>
<dbReference type="RefSeq" id="WP_153234475.1">
    <property type="nucleotide sequence ID" value="NZ_WINI01000004.1"/>
</dbReference>
<dbReference type="InterPro" id="IPR005143">
    <property type="entry name" value="TF_LuxR_autoind-bd_dom"/>
</dbReference>
<dbReference type="PROSITE" id="PS00622">
    <property type="entry name" value="HTH_LUXR_1"/>
    <property type="match status" value="1"/>
</dbReference>
<protein>
    <submittedName>
        <fullName evidence="5">LuxR family transcriptional regulator</fullName>
    </submittedName>
</protein>
<dbReference type="Pfam" id="PF03472">
    <property type="entry name" value="Autoind_bind"/>
    <property type="match status" value="1"/>
</dbReference>
<dbReference type="OrthoDB" id="9774661at2"/>
<dbReference type="SMART" id="SM00421">
    <property type="entry name" value="HTH_LUXR"/>
    <property type="match status" value="1"/>
</dbReference>
<dbReference type="GO" id="GO:0003677">
    <property type="term" value="F:DNA binding"/>
    <property type="evidence" value="ECO:0007669"/>
    <property type="project" value="UniProtKB-KW"/>
</dbReference>
<dbReference type="PANTHER" id="PTHR44688">
    <property type="entry name" value="DNA-BINDING TRANSCRIPTIONAL ACTIVATOR DEVR_DOSR"/>
    <property type="match status" value="1"/>
</dbReference>
<evidence type="ECO:0000256" key="3">
    <source>
        <dbReference type="ARBA" id="ARBA00023163"/>
    </source>
</evidence>
<feature type="domain" description="HTH luxR-type" evidence="4">
    <location>
        <begin position="169"/>
        <end position="234"/>
    </location>
</feature>
<dbReference type="SUPFAM" id="SSF46894">
    <property type="entry name" value="C-terminal effector domain of the bipartite response regulators"/>
    <property type="match status" value="1"/>
</dbReference>
<evidence type="ECO:0000256" key="2">
    <source>
        <dbReference type="ARBA" id="ARBA00023125"/>
    </source>
</evidence>
<accession>A0A843YU51</accession>
<gene>
    <name evidence="5" type="ORF">GEV47_09210</name>
</gene>
<dbReference type="InterPro" id="IPR000792">
    <property type="entry name" value="Tscrpt_reg_LuxR_C"/>
</dbReference>
<name>A0A843YU51_9BURK</name>
<evidence type="ECO:0000313" key="5">
    <source>
        <dbReference type="EMBL" id="MQR00861.1"/>
    </source>
</evidence>
<dbReference type="GO" id="GO:0006355">
    <property type="term" value="P:regulation of DNA-templated transcription"/>
    <property type="evidence" value="ECO:0007669"/>
    <property type="project" value="InterPro"/>
</dbReference>
<dbReference type="InterPro" id="IPR036388">
    <property type="entry name" value="WH-like_DNA-bd_sf"/>
</dbReference>
<dbReference type="CDD" id="cd06170">
    <property type="entry name" value="LuxR_C_like"/>
    <property type="match status" value="1"/>
</dbReference>
<dbReference type="Pfam" id="PF00196">
    <property type="entry name" value="GerE"/>
    <property type="match status" value="1"/>
</dbReference>
<sequence length="236" mass="26386">MLSWEEEQIQSLLSAKTETAFFAVLSRIALKLGFDYCAFGMRLPLPIADPKVITLNNYSTSWQQRYTQENYIAVDPTVSHGMKSTLPLVWSDEVFSKSRAFWEDAQSHGLRIGWAQSCHDRRGVSGLLSLARSNDQFSISELNDISLKMSWLTQAAQQGLSRLLVPKFLPEANADLTPREIEVLRWTADGKTSNEVGDIMHISERTVNFHVTNALIKLNAPNKTAAAIKAAMLGML</sequence>
<keyword evidence="2" id="KW-0238">DNA-binding</keyword>
<proteinExistence type="predicted"/>
<dbReference type="PRINTS" id="PR00038">
    <property type="entry name" value="HTHLUXR"/>
</dbReference>
<dbReference type="PROSITE" id="PS50043">
    <property type="entry name" value="HTH_LUXR_2"/>
    <property type="match status" value="1"/>
</dbReference>
<keyword evidence="6" id="KW-1185">Reference proteome</keyword>
<dbReference type="InterPro" id="IPR036693">
    <property type="entry name" value="TF_LuxR_autoind-bd_dom_sf"/>
</dbReference>
<evidence type="ECO:0000259" key="4">
    <source>
        <dbReference type="PROSITE" id="PS50043"/>
    </source>
</evidence>
<keyword evidence="1" id="KW-0805">Transcription regulation</keyword>
<dbReference type="AlphaFoldDB" id="A0A843YU51"/>